<evidence type="ECO:0008006" key="4">
    <source>
        <dbReference type="Google" id="ProtNLM"/>
    </source>
</evidence>
<accession>A0A0C1LAA2</accession>
<reference evidence="2 3" key="1">
    <citation type="submission" date="2014-11" db="EMBL/GenBank/DDBJ databases">
        <title>Genome sequence of Flavihumibacter solisilvae 3-3.</title>
        <authorList>
            <person name="Zhou G."/>
            <person name="Li M."/>
            <person name="Wang G."/>
        </authorList>
    </citation>
    <scope>NUCLEOTIDE SEQUENCE [LARGE SCALE GENOMIC DNA]</scope>
    <source>
        <strain evidence="2 3">3-3</strain>
    </source>
</reference>
<gene>
    <name evidence="2" type="ORF">OI18_01550</name>
</gene>
<dbReference type="Pfam" id="PF10677">
    <property type="entry name" value="DUF2490"/>
    <property type="match status" value="1"/>
</dbReference>
<dbReference type="EMBL" id="JSVC01000001">
    <property type="protein sequence ID" value="KIC96446.1"/>
    <property type="molecule type" value="Genomic_DNA"/>
</dbReference>
<name>A0A0C1LAA2_9BACT</name>
<keyword evidence="1" id="KW-0732">Signal</keyword>
<feature type="signal peptide" evidence="1">
    <location>
        <begin position="1"/>
        <end position="26"/>
    </location>
</feature>
<protein>
    <recommendedName>
        <fullName evidence="4">DUF2490 domain-containing protein</fullName>
    </recommendedName>
</protein>
<organism evidence="2 3">
    <name type="scientific">Flavihumibacter solisilvae</name>
    <dbReference type="NCBI Taxonomy" id="1349421"/>
    <lineage>
        <taxon>Bacteria</taxon>
        <taxon>Pseudomonadati</taxon>
        <taxon>Bacteroidota</taxon>
        <taxon>Chitinophagia</taxon>
        <taxon>Chitinophagales</taxon>
        <taxon>Chitinophagaceae</taxon>
        <taxon>Flavihumibacter</taxon>
    </lineage>
</organism>
<feature type="chain" id="PRO_5002148923" description="DUF2490 domain-containing protein" evidence="1">
    <location>
        <begin position="27"/>
        <end position="263"/>
    </location>
</feature>
<evidence type="ECO:0000256" key="1">
    <source>
        <dbReference type="SAM" id="SignalP"/>
    </source>
</evidence>
<keyword evidence="3" id="KW-1185">Reference proteome</keyword>
<comment type="caution">
    <text evidence="2">The sequence shown here is derived from an EMBL/GenBank/DDBJ whole genome shotgun (WGS) entry which is preliminary data.</text>
</comment>
<dbReference type="AlphaFoldDB" id="A0A0C1LAA2"/>
<dbReference type="STRING" id="1349421.OI18_01550"/>
<evidence type="ECO:0000313" key="2">
    <source>
        <dbReference type="EMBL" id="KIC96446.1"/>
    </source>
</evidence>
<proteinExistence type="predicted"/>
<evidence type="ECO:0000313" key="3">
    <source>
        <dbReference type="Proteomes" id="UP000031408"/>
    </source>
</evidence>
<dbReference type="Proteomes" id="UP000031408">
    <property type="component" value="Unassembled WGS sequence"/>
</dbReference>
<sequence>MICGRRTILMVCIFAWTLTFPAFIMAQHNTHHQFWNEITFTRAMTKKFSTELNLGQNWTSTPGNSSIVAQNSQIYGRIWAHLYLNARWKFSVFYGYYYNKYVPEIDQREYPEGRLALQGTWYIKRSRLTMSTRFRLEDRHIKNTEGYYEGVYRFRSQLKSLYAFNGRQIRKGISYGIGSAELYFKSASNVTGGQFFDRTRLTIGGGYAMTDDIQVEVTYVNEYLPRPDENEIYHVLQIVIAFNNFLPDVVKKFRKKASSSVPQ</sequence>
<dbReference type="InterPro" id="IPR019619">
    <property type="entry name" value="DUF2490"/>
</dbReference>